<reference evidence="2" key="1">
    <citation type="submission" date="2025-08" db="UniProtKB">
        <authorList>
            <consortium name="RefSeq"/>
        </authorList>
    </citation>
    <scope>IDENTIFICATION</scope>
</reference>
<gene>
    <name evidence="2" type="primary">LOC112043112</name>
</gene>
<dbReference type="GO" id="GO:0005615">
    <property type="term" value="C:extracellular space"/>
    <property type="evidence" value="ECO:0007669"/>
    <property type="project" value="TreeGrafter"/>
</dbReference>
<accession>A0A6J1MIJ0</accession>
<sequence length="145" mass="16725">MDLKTIRLLFNATLRMKFDYVMDGLLLSLFPVYGSGKGELRLEKMQMEMLLVFDIIKNDNGEDVINLKTYYFGYDTAGGVNAHFDNAFNGDKKKSEVFHKLINRSWRVMMANFAIVFQNKITQKLFDGGKKFLLSYDLADLVVLN</sequence>
<dbReference type="OrthoDB" id="8113209at2759"/>
<dbReference type="Gene3D" id="3.15.10.30">
    <property type="entry name" value="Haemolymph juvenile hormone binding protein"/>
    <property type="match status" value="1"/>
</dbReference>
<organism evidence="1 2">
    <name type="scientific">Bicyclus anynana</name>
    <name type="common">Squinting bush brown butterfly</name>
    <dbReference type="NCBI Taxonomy" id="110368"/>
    <lineage>
        <taxon>Eukaryota</taxon>
        <taxon>Metazoa</taxon>
        <taxon>Ecdysozoa</taxon>
        <taxon>Arthropoda</taxon>
        <taxon>Hexapoda</taxon>
        <taxon>Insecta</taxon>
        <taxon>Pterygota</taxon>
        <taxon>Neoptera</taxon>
        <taxon>Endopterygota</taxon>
        <taxon>Lepidoptera</taxon>
        <taxon>Glossata</taxon>
        <taxon>Ditrysia</taxon>
        <taxon>Papilionoidea</taxon>
        <taxon>Nymphalidae</taxon>
        <taxon>Satyrinae</taxon>
        <taxon>Satyrini</taxon>
        <taxon>Mycalesina</taxon>
        <taxon>Bicyclus</taxon>
    </lineage>
</organism>
<evidence type="ECO:0000313" key="2">
    <source>
        <dbReference type="RefSeq" id="XP_023934159.2"/>
    </source>
</evidence>
<dbReference type="InterPro" id="IPR010562">
    <property type="entry name" value="Haemolymph_juvenile_hormone-bd"/>
</dbReference>
<dbReference type="AlphaFoldDB" id="A0A6J1MIJ0"/>
<dbReference type="InterPro" id="IPR038606">
    <property type="entry name" value="To_sf"/>
</dbReference>
<dbReference type="RefSeq" id="XP_023934159.2">
    <property type="nucleotide sequence ID" value="XM_024078391.2"/>
</dbReference>
<dbReference type="PANTHER" id="PTHR11008">
    <property type="entry name" value="PROTEIN TAKEOUT-LIKE PROTEIN"/>
    <property type="match status" value="1"/>
</dbReference>
<dbReference type="PANTHER" id="PTHR11008:SF41">
    <property type="entry name" value="RE70318P"/>
    <property type="match status" value="1"/>
</dbReference>
<name>A0A6J1MIJ0_BICAN</name>
<dbReference type="Proteomes" id="UP001652582">
    <property type="component" value="Chromosome 13"/>
</dbReference>
<protein>
    <submittedName>
        <fullName evidence="2">Uncharacterized protein LOC112043112</fullName>
    </submittedName>
</protein>
<dbReference type="Pfam" id="PF06585">
    <property type="entry name" value="JHBP"/>
    <property type="match status" value="1"/>
</dbReference>
<dbReference type="GeneID" id="112043112"/>
<keyword evidence="1" id="KW-1185">Reference proteome</keyword>
<dbReference type="KEGG" id="bany:112043112"/>
<proteinExistence type="predicted"/>
<evidence type="ECO:0000313" key="1">
    <source>
        <dbReference type="Proteomes" id="UP001652582"/>
    </source>
</evidence>